<name>A0A7G9S2L0_9MICO</name>
<dbReference type="PANTHER" id="PTHR33392:SF6">
    <property type="entry name" value="POLYISOPRENYL-TEICHOIC ACID--PEPTIDOGLYCAN TEICHOIC ACID TRANSFERASE TAGU"/>
    <property type="match status" value="1"/>
</dbReference>
<feature type="domain" description="Cell envelope-related transcriptional attenuator" evidence="4">
    <location>
        <begin position="109"/>
        <end position="266"/>
    </location>
</feature>
<feature type="compositionally biased region" description="Low complexity" evidence="2">
    <location>
        <begin position="371"/>
        <end position="401"/>
    </location>
</feature>
<comment type="similarity">
    <text evidence="1">Belongs to the LytR/CpsA/Psr (LCP) family.</text>
</comment>
<evidence type="ECO:0000256" key="3">
    <source>
        <dbReference type="SAM" id="Phobius"/>
    </source>
</evidence>
<reference evidence="5 6" key="1">
    <citation type="submission" date="2020-08" db="EMBL/GenBank/DDBJ databases">
        <title>Genome sequence of Leucobacter denitrificans KACC 14055T.</title>
        <authorList>
            <person name="Hyun D.-W."/>
            <person name="Bae J.-W."/>
        </authorList>
    </citation>
    <scope>NUCLEOTIDE SEQUENCE [LARGE SCALE GENOMIC DNA]</scope>
    <source>
        <strain evidence="5 6">KACC 14055</strain>
    </source>
</reference>
<dbReference type="KEGG" id="ldn:H9L06_07185"/>
<dbReference type="EMBL" id="CP060716">
    <property type="protein sequence ID" value="QNN62085.1"/>
    <property type="molecule type" value="Genomic_DNA"/>
</dbReference>
<dbReference type="InterPro" id="IPR004474">
    <property type="entry name" value="LytR_CpsA_psr"/>
</dbReference>
<evidence type="ECO:0000313" key="5">
    <source>
        <dbReference type="EMBL" id="QNN62085.1"/>
    </source>
</evidence>
<dbReference type="NCBIfam" id="TIGR00350">
    <property type="entry name" value="lytR_cpsA_psr"/>
    <property type="match status" value="1"/>
</dbReference>
<evidence type="ECO:0000256" key="2">
    <source>
        <dbReference type="SAM" id="MobiDB-lite"/>
    </source>
</evidence>
<dbReference type="AlphaFoldDB" id="A0A7G9S2L0"/>
<keyword evidence="6" id="KW-1185">Reference proteome</keyword>
<dbReference type="Pfam" id="PF03816">
    <property type="entry name" value="LytR_cpsA_psr"/>
    <property type="match status" value="1"/>
</dbReference>
<organism evidence="5 6">
    <name type="scientific">Leucobacter denitrificans</name>
    <dbReference type="NCBI Taxonomy" id="683042"/>
    <lineage>
        <taxon>Bacteria</taxon>
        <taxon>Bacillati</taxon>
        <taxon>Actinomycetota</taxon>
        <taxon>Actinomycetes</taxon>
        <taxon>Micrococcales</taxon>
        <taxon>Microbacteriaceae</taxon>
        <taxon>Leucobacter</taxon>
    </lineage>
</organism>
<feature type="region of interest" description="Disordered" evidence="2">
    <location>
        <begin position="361"/>
        <end position="423"/>
    </location>
</feature>
<keyword evidence="3" id="KW-0472">Membrane</keyword>
<protein>
    <submittedName>
        <fullName evidence="5">LCP family protein</fullName>
    </submittedName>
</protein>
<feature type="transmembrane region" description="Helical" evidence="3">
    <location>
        <begin position="29"/>
        <end position="53"/>
    </location>
</feature>
<feature type="compositionally biased region" description="Polar residues" evidence="2">
    <location>
        <begin position="406"/>
        <end position="423"/>
    </location>
</feature>
<evidence type="ECO:0000313" key="6">
    <source>
        <dbReference type="Proteomes" id="UP000515934"/>
    </source>
</evidence>
<gene>
    <name evidence="5" type="ORF">H9L06_07185</name>
</gene>
<evidence type="ECO:0000256" key="1">
    <source>
        <dbReference type="ARBA" id="ARBA00006068"/>
    </source>
</evidence>
<dbReference type="Gene3D" id="3.40.630.190">
    <property type="entry name" value="LCP protein"/>
    <property type="match status" value="1"/>
</dbReference>
<accession>A0A7G9S2L0</accession>
<evidence type="ECO:0000259" key="4">
    <source>
        <dbReference type="Pfam" id="PF03816"/>
    </source>
</evidence>
<proteinExistence type="inferred from homology"/>
<dbReference type="InterPro" id="IPR050922">
    <property type="entry name" value="LytR/CpsA/Psr_CW_biosynth"/>
</dbReference>
<keyword evidence="3" id="KW-1133">Transmembrane helix</keyword>
<keyword evidence="3" id="KW-0812">Transmembrane</keyword>
<sequence length="423" mass="45081">MAKKNECEEPRRSVVRHGKLRRSSSWRNLTRVVLTTLLVIGFSGVATAAYAVWGIVRDAETIDLGVPVPAPDAVGAGSQSIEGELNIFLAGSDTRQGQSYNDGEEGELNDVNLLLHISADHQNATVISFPRDLMVPIPSCPSEDGVDNYYSAMSEQQLNSAMMYGGLPCVVRTISELTGMEIPYAAVITFDGVVGISNAIGGVEVCLAQPIVDPNTDLNLPAGDVTLEGWDALQFLRTRYGVGDGSDVARISNQQVFMSSLMRKLKSAETLSDPIKVWSLAKAAVDNMTLSESMKSVQFMQAAAGTVKDINLDNINFVQYPTYAHPYQEGRLTPDYTSAQTLFDLVKSGQSFNVAGVGEGAAVEQTEETAPETVPETPADGTETVPPEGTTEGTETEGPVVLPENITGQSASTASCSAGRTSF</sequence>
<dbReference type="RefSeq" id="WP_187554556.1">
    <property type="nucleotide sequence ID" value="NZ_CP060716.1"/>
</dbReference>
<dbReference type="Proteomes" id="UP000515934">
    <property type="component" value="Chromosome"/>
</dbReference>
<dbReference type="PANTHER" id="PTHR33392">
    <property type="entry name" value="POLYISOPRENYL-TEICHOIC ACID--PEPTIDOGLYCAN TEICHOIC ACID TRANSFERASE TAGU"/>
    <property type="match status" value="1"/>
</dbReference>